<dbReference type="InterPro" id="IPR025698">
    <property type="entry name" value="2TM_dom"/>
</dbReference>
<proteinExistence type="predicted"/>
<name>A0ABS9J433_9FLAO</name>
<dbReference type="Pfam" id="PF13239">
    <property type="entry name" value="2TM"/>
    <property type="match status" value="1"/>
</dbReference>
<dbReference type="EMBL" id="JAETXX010000006">
    <property type="protein sequence ID" value="MCF8715175.1"/>
    <property type="molecule type" value="Genomic_DNA"/>
</dbReference>
<comment type="caution">
    <text evidence="3">The sequence shown here is derived from an EMBL/GenBank/DDBJ whole genome shotgun (WGS) entry which is preliminary data.</text>
</comment>
<evidence type="ECO:0000256" key="1">
    <source>
        <dbReference type="SAM" id="Phobius"/>
    </source>
</evidence>
<keyword evidence="4" id="KW-1185">Reference proteome</keyword>
<reference evidence="3 4" key="1">
    <citation type="submission" date="2021-01" db="EMBL/GenBank/DDBJ databases">
        <title>Genome sequencing of Joostella atrarenae M1-2 (= KCTC 23194).</title>
        <authorList>
            <person name="Zakaria M.R."/>
            <person name="Lam M.Q."/>
            <person name="Chong C.S."/>
        </authorList>
    </citation>
    <scope>NUCLEOTIDE SEQUENCE [LARGE SCALE GENOMIC DNA]</scope>
    <source>
        <strain evidence="3 4">M1-2</strain>
    </source>
</reference>
<keyword evidence="1" id="KW-1133">Transmembrane helix</keyword>
<gene>
    <name evidence="3" type="ORF">JM658_10090</name>
</gene>
<keyword evidence="1" id="KW-0812">Transmembrane</keyword>
<evidence type="ECO:0000259" key="2">
    <source>
        <dbReference type="Pfam" id="PF13239"/>
    </source>
</evidence>
<protein>
    <submittedName>
        <fullName evidence="3">2TM domain-containing protein</fullName>
    </submittedName>
</protein>
<organism evidence="3 4">
    <name type="scientific">Joostella atrarenae</name>
    <dbReference type="NCBI Taxonomy" id="679257"/>
    <lineage>
        <taxon>Bacteria</taxon>
        <taxon>Pseudomonadati</taxon>
        <taxon>Bacteroidota</taxon>
        <taxon>Flavobacteriia</taxon>
        <taxon>Flavobacteriales</taxon>
        <taxon>Flavobacteriaceae</taxon>
        <taxon>Joostella</taxon>
    </lineage>
</organism>
<evidence type="ECO:0000313" key="3">
    <source>
        <dbReference type="EMBL" id="MCF8715175.1"/>
    </source>
</evidence>
<keyword evidence="1" id="KW-0472">Membrane</keyword>
<feature type="transmembrane region" description="Helical" evidence="1">
    <location>
        <begin position="54"/>
        <end position="75"/>
    </location>
</feature>
<evidence type="ECO:0000313" key="4">
    <source>
        <dbReference type="Proteomes" id="UP000829517"/>
    </source>
</evidence>
<accession>A0ABS9J433</accession>
<sequence length="105" mass="12824">MKISEEEKYRIAKERVNKLKGFYWHLAIYIVINSYILTNIYISKGYTGEGFWHWTSFITLFFWGIGLLFHAWGVFGPRFLFSKKWEEKQIEKYLAKEDAERKQWE</sequence>
<dbReference type="Proteomes" id="UP000829517">
    <property type="component" value="Unassembled WGS sequence"/>
</dbReference>
<feature type="domain" description="2TM" evidence="2">
    <location>
        <begin position="12"/>
        <end position="94"/>
    </location>
</feature>
<feature type="transmembrane region" description="Helical" evidence="1">
    <location>
        <begin position="21"/>
        <end position="42"/>
    </location>
</feature>
<dbReference type="RefSeq" id="WP_236959142.1">
    <property type="nucleotide sequence ID" value="NZ_JAETXX010000006.1"/>
</dbReference>